<dbReference type="HOGENOM" id="CLU_1979209_0_0_11"/>
<name>K0F680_NOCB7</name>
<proteinExistence type="predicted"/>
<dbReference type="EMBL" id="CP003876">
    <property type="protein sequence ID" value="AFU02946.1"/>
    <property type="molecule type" value="Genomic_DNA"/>
</dbReference>
<evidence type="ECO:0000313" key="3">
    <source>
        <dbReference type="Proteomes" id="UP000006304"/>
    </source>
</evidence>
<keyword evidence="3" id="KW-1185">Reference proteome</keyword>
<keyword evidence="1" id="KW-0812">Transmembrane</keyword>
<evidence type="ECO:0000313" key="2">
    <source>
        <dbReference type="EMBL" id="AFU02946.1"/>
    </source>
</evidence>
<dbReference type="RefSeq" id="WP_014985801.1">
    <property type="nucleotide sequence ID" value="NC_018681.1"/>
</dbReference>
<keyword evidence="1" id="KW-0472">Membrane</keyword>
<dbReference type="KEGG" id="nbr:O3I_024975"/>
<sequence>MAFVLWAAAQTQPLAELTDDRWALIRTNEVYPFRPWGTAPMWVVLFVDCSLLAVIATGAALRAASSRDRTIRAYASVTAHLVFVGSGCGIGVLVQTLFHSGTPLSGMWLITVALVLVCVATITVPD</sequence>
<reference evidence="2 3" key="1">
    <citation type="journal article" date="2012" name="J. Bacteriol.">
        <title>Complete genome sequence of Nocardia brasiliensis HUJEG-1.</title>
        <authorList>
            <person name="Vera-Cabrera L."/>
            <person name="Ortiz-Lopez R."/>
            <person name="Elizondo-Gonzalez R."/>
            <person name="Perez-Maya A.A."/>
            <person name="Ocampo-Candiani J."/>
        </authorList>
    </citation>
    <scope>NUCLEOTIDE SEQUENCE [LARGE SCALE GENOMIC DNA]</scope>
    <source>
        <strain evidence="3">ATCC 700358</strain>
    </source>
</reference>
<feature type="transmembrane region" description="Helical" evidence="1">
    <location>
        <begin position="73"/>
        <end position="94"/>
    </location>
</feature>
<accession>K0F680</accession>
<organism evidence="2 3">
    <name type="scientific">Nocardia brasiliensis (strain ATCC 700358 / HUJEG-1)</name>
    <dbReference type="NCBI Taxonomy" id="1133849"/>
    <lineage>
        <taxon>Bacteria</taxon>
        <taxon>Bacillati</taxon>
        <taxon>Actinomycetota</taxon>
        <taxon>Actinomycetes</taxon>
        <taxon>Mycobacteriales</taxon>
        <taxon>Nocardiaceae</taxon>
        <taxon>Nocardia</taxon>
    </lineage>
</organism>
<gene>
    <name evidence="2" type="ORF">O3I_024975</name>
</gene>
<protein>
    <submittedName>
        <fullName evidence="2">Uncharacterized protein</fullName>
    </submittedName>
</protein>
<evidence type="ECO:0000256" key="1">
    <source>
        <dbReference type="SAM" id="Phobius"/>
    </source>
</evidence>
<keyword evidence="1" id="KW-1133">Transmembrane helix</keyword>
<dbReference type="Proteomes" id="UP000006304">
    <property type="component" value="Chromosome"/>
</dbReference>
<feature type="transmembrane region" description="Helical" evidence="1">
    <location>
        <begin position="39"/>
        <end position="61"/>
    </location>
</feature>
<feature type="transmembrane region" description="Helical" evidence="1">
    <location>
        <begin position="106"/>
        <end position="124"/>
    </location>
</feature>
<dbReference type="AlphaFoldDB" id="K0F680"/>